<keyword evidence="2" id="KW-0808">Transferase</keyword>
<protein>
    <recommendedName>
        <fullName evidence="5">U6 small nuclear RNA (adenine-(43)-N(6))-methyltransferase</fullName>
    </recommendedName>
</protein>
<comment type="caution">
    <text evidence="3">The sequence shown here is derived from an EMBL/GenBank/DDBJ whole genome shotgun (WGS) entry which is preliminary data.</text>
</comment>
<evidence type="ECO:0000313" key="3">
    <source>
        <dbReference type="EMBL" id="KAK7204151.1"/>
    </source>
</evidence>
<evidence type="ECO:0008006" key="5">
    <source>
        <dbReference type="Google" id="ProtNLM"/>
    </source>
</evidence>
<dbReference type="Pfam" id="PF05971">
    <property type="entry name" value="Methyltransf_10"/>
    <property type="match status" value="1"/>
</dbReference>
<dbReference type="EMBL" id="JBBJBU010000009">
    <property type="protein sequence ID" value="KAK7204151.1"/>
    <property type="molecule type" value="Genomic_DNA"/>
</dbReference>
<proteinExistence type="predicted"/>
<dbReference type="SUPFAM" id="SSF53335">
    <property type="entry name" value="S-adenosyl-L-methionine-dependent methyltransferases"/>
    <property type="match status" value="1"/>
</dbReference>
<dbReference type="Proteomes" id="UP001498771">
    <property type="component" value="Unassembled WGS sequence"/>
</dbReference>
<keyword evidence="4" id="KW-1185">Reference proteome</keyword>
<sequence length="464" mass="51342">MHPRNPYAEKEPDFAELAAFYPALKRFLTRNRSIDFQSHEAVCTLTQALLARDFDLTITLSPDRLCPRVANRLNYILWIQDLLDSDLSRVPGAKASDEVLGLDIGTGASCIYPLLGCRLRKNWRFIASDIDSSAISSAAETVERNNFHSRISLIKTDPAGPFFDILDTSSSSPSSEAAPRFAFTMCNPPFYASITELTALRSLKASAPHSATVAYETELVTQGGELTFVLRMLHESIALSHKDSASRMTWYSSMFGKLDSVKGFVAELNNVGVANYVVAEFVQGPQTRRWAVAWRLGLYRASPALTRPGFSCSENSAEAVSAALKSFLPPSTGFIIPLPPPSDHPTSPAIVISTIRDFLEREYGASMHLSIPSASISPSITGSCPQGNIWARSFRRQKKRKRDDQPETQKDEDGDRLFMFRILGDEEDGVCRKVVVEWVYGAEGAVFESFCGMMKRLLSSILLE</sequence>
<keyword evidence="1" id="KW-0489">Methyltransferase</keyword>
<dbReference type="PANTHER" id="PTHR13393">
    <property type="entry name" value="SAM-DEPENDENT METHYLTRANSFERASE"/>
    <property type="match status" value="1"/>
</dbReference>
<dbReference type="Gene3D" id="3.40.50.150">
    <property type="entry name" value="Vaccinia Virus protein VP39"/>
    <property type="match status" value="1"/>
</dbReference>
<evidence type="ECO:0000313" key="4">
    <source>
        <dbReference type="Proteomes" id="UP001498771"/>
    </source>
</evidence>
<evidence type="ECO:0000256" key="1">
    <source>
        <dbReference type="ARBA" id="ARBA00022603"/>
    </source>
</evidence>
<dbReference type="InterPro" id="IPR029063">
    <property type="entry name" value="SAM-dependent_MTases_sf"/>
</dbReference>
<name>A0ABR1F2T5_9ASCO</name>
<gene>
    <name evidence="3" type="ORF">BZA70DRAFT_281599</name>
</gene>
<organism evidence="3 4">
    <name type="scientific">Myxozyma melibiosi</name>
    <dbReference type="NCBI Taxonomy" id="54550"/>
    <lineage>
        <taxon>Eukaryota</taxon>
        <taxon>Fungi</taxon>
        <taxon>Dikarya</taxon>
        <taxon>Ascomycota</taxon>
        <taxon>Saccharomycotina</taxon>
        <taxon>Lipomycetes</taxon>
        <taxon>Lipomycetales</taxon>
        <taxon>Lipomycetaceae</taxon>
        <taxon>Myxozyma</taxon>
    </lineage>
</organism>
<evidence type="ECO:0000256" key="2">
    <source>
        <dbReference type="ARBA" id="ARBA00022679"/>
    </source>
</evidence>
<dbReference type="RefSeq" id="XP_064767184.1">
    <property type="nucleotide sequence ID" value="XM_064913143.1"/>
</dbReference>
<dbReference type="PANTHER" id="PTHR13393:SF0">
    <property type="entry name" value="RNA N6-ADENOSINE-METHYLTRANSFERASE METTL16"/>
    <property type="match status" value="1"/>
</dbReference>
<reference evidence="3 4" key="1">
    <citation type="submission" date="2024-03" db="EMBL/GenBank/DDBJ databases">
        <title>Genome-scale model development and genomic sequencing of the oleaginous clade Lipomyces.</title>
        <authorList>
            <consortium name="Lawrence Berkeley National Laboratory"/>
            <person name="Czajka J.J."/>
            <person name="Han Y."/>
            <person name="Kim J."/>
            <person name="Mondo S.J."/>
            <person name="Hofstad B.A."/>
            <person name="Robles A."/>
            <person name="Haridas S."/>
            <person name="Riley R."/>
            <person name="LaButti K."/>
            <person name="Pangilinan J."/>
            <person name="Andreopoulos W."/>
            <person name="Lipzen A."/>
            <person name="Yan J."/>
            <person name="Wang M."/>
            <person name="Ng V."/>
            <person name="Grigoriev I.V."/>
            <person name="Spatafora J.W."/>
            <person name="Magnuson J.K."/>
            <person name="Baker S.E."/>
            <person name="Pomraning K.R."/>
        </authorList>
    </citation>
    <scope>NUCLEOTIDE SEQUENCE [LARGE SCALE GENOMIC DNA]</scope>
    <source>
        <strain evidence="3 4">Phaff 52-87</strain>
    </source>
</reference>
<dbReference type="GeneID" id="90038655"/>
<dbReference type="InterPro" id="IPR010286">
    <property type="entry name" value="METTL16/RlmF"/>
</dbReference>
<accession>A0ABR1F2T5</accession>